<evidence type="ECO:0000259" key="12">
    <source>
        <dbReference type="PROSITE" id="PS50113"/>
    </source>
</evidence>
<dbReference type="InterPro" id="IPR000700">
    <property type="entry name" value="PAS-assoc_C"/>
</dbReference>
<dbReference type="PROSITE" id="PS50113">
    <property type="entry name" value="PAC"/>
    <property type="match status" value="1"/>
</dbReference>
<keyword evidence="6" id="KW-0418">Kinase</keyword>
<evidence type="ECO:0000259" key="10">
    <source>
        <dbReference type="PROSITE" id="PS50109"/>
    </source>
</evidence>
<dbReference type="PANTHER" id="PTHR41523:SF8">
    <property type="entry name" value="ETHYLENE RESPONSE SENSOR PROTEIN"/>
    <property type="match status" value="1"/>
</dbReference>
<evidence type="ECO:0000256" key="5">
    <source>
        <dbReference type="ARBA" id="ARBA00022741"/>
    </source>
</evidence>
<comment type="caution">
    <text evidence="14">The sequence shown here is derived from an EMBL/GenBank/DDBJ whole genome shotgun (WGS) entry which is preliminary data.</text>
</comment>
<dbReference type="Proteomes" id="UP001139125">
    <property type="component" value="Unassembled WGS sequence"/>
</dbReference>
<dbReference type="SUPFAM" id="SSF55785">
    <property type="entry name" value="PYP-like sensor domain (PAS domain)"/>
    <property type="match status" value="1"/>
</dbReference>
<evidence type="ECO:0000256" key="9">
    <source>
        <dbReference type="SAM" id="Phobius"/>
    </source>
</evidence>
<dbReference type="InterPro" id="IPR036890">
    <property type="entry name" value="HATPase_C_sf"/>
</dbReference>
<evidence type="ECO:0000256" key="6">
    <source>
        <dbReference type="ARBA" id="ARBA00022777"/>
    </source>
</evidence>
<evidence type="ECO:0000259" key="13">
    <source>
        <dbReference type="PROSITE" id="PS50839"/>
    </source>
</evidence>
<feature type="domain" description="PAC" evidence="12">
    <location>
        <begin position="365"/>
        <end position="417"/>
    </location>
</feature>
<dbReference type="Pfam" id="PF03924">
    <property type="entry name" value="CHASE"/>
    <property type="match status" value="1"/>
</dbReference>
<evidence type="ECO:0000256" key="3">
    <source>
        <dbReference type="ARBA" id="ARBA00022553"/>
    </source>
</evidence>
<evidence type="ECO:0000313" key="14">
    <source>
        <dbReference type="EMBL" id="MCP9290491.1"/>
    </source>
</evidence>
<dbReference type="GO" id="GO:0006355">
    <property type="term" value="P:regulation of DNA-templated transcription"/>
    <property type="evidence" value="ECO:0007669"/>
    <property type="project" value="InterPro"/>
</dbReference>
<feature type="transmembrane region" description="Helical" evidence="9">
    <location>
        <begin position="12"/>
        <end position="30"/>
    </location>
</feature>
<dbReference type="SMART" id="SM01079">
    <property type="entry name" value="CHASE"/>
    <property type="match status" value="1"/>
</dbReference>
<dbReference type="GO" id="GO:0005524">
    <property type="term" value="F:ATP binding"/>
    <property type="evidence" value="ECO:0007669"/>
    <property type="project" value="UniProtKB-KW"/>
</dbReference>
<protein>
    <recommendedName>
        <fullName evidence="2">histidine kinase</fullName>
        <ecNumber evidence="2">2.7.13.3</ecNumber>
    </recommendedName>
</protein>
<keyword evidence="7" id="KW-0067">ATP-binding</keyword>
<dbReference type="EC" id="2.7.13.3" evidence="2"/>
<proteinExistence type="predicted"/>
<dbReference type="InterPro" id="IPR011495">
    <property type="entry name" value="Sig_transdc_His_kin_sub2_dim/P"/>
</dbReference>
<evidence type="ECO:0000256" key="7">
    <source>
        <dbReference type="ARBA" id="ARBA00022840"/>
    </source>
</evidence>
<dbReference type="SUPFAM" id="SSF55874">
    <property type="entry name" value="ATPase domain of HSP90 chaperone/DNA topoisomerase II/histidine kinase"/>
    <property type="match status" value="1"/>
</dbReference>
<accession>A0A9X2L1A9</accession>
<evidence type="ECO:0000313" key="15">
    <source>
        <dbReference type="Proteomes" id="UP001139125"/>
    </source>
</evidence>
<dbReference type="NCBIfam" id="TIGR00229">
    <property type="entry name" value="sensory_box"/>
    <property type="match status" value="1"/>
</dbReference>
<keyword evidence="9" id="KW-1133">Transmembrane helix</keyword>
<keyword evidence="4" id="KW-0808">Transferase</keyword>
<dbReference type="EMBL" id="JANDBC010000001">
    <property type="protein sequence ID" value="MCP9290491.1"/>
    <property type="molecule type" value="Genomic_DNA"/>
</dbReference>
<name>A0A9X2L1A9_9BACT</name>
<feature type="domain" description="CHASE" evidence="13">
    <location>
        <begin position="104"/>
        <end position="184"/>
    </location>
</feature>
<dbReference type="GO" id="GO:0004673">
    <property type="term" value="F:protein histidine kinase activity"/>
    <property type="evidence" value="ECO:0007669"/>
    <property type="project" value="UniProtKB-EC"/>
</dbReference>
<dbReference type="CDD" id="cd00130">
    <property type="entry name" value="PAS"/>
    <property type="match status" value="1"/>
</dbReference>
<feature type="domain" description="PAS" evidence="11">
    <location>
        <begin position="292"/>
        <end position="337"/>
    </location>
</feature>
<feature type="transmembrane region" description="Helical" evidence="9">
    <location>
        <begin position="258"/>
        <end position="279"/>
    </location>
</feature>
<dbReference type="Pfam" id="PF00989">
    <property type="entry name" value="PAS"/>
    <property type="match status" value="1"/>
</dbReference>
<keyword evidence="15" id="KW-1185">Reference proteome</keyword>
<evidence type="ECO:0000256" key="8">
    <source>
        <dbReference type="ARBA" id="ARBA00023026"/>
    </source>
</evidence>
<dbReference type="AlphaFoldDB" id="A0A9X2L1A9"/>
<comment type="catalytic activity">
    <reaction evidence="1">
        <text>ATP + protein L-histidine = ADP + protein N-phospho-L-histidine.</text>
        <dbReference type="EC" id="2.7.13.3"/>
    </reaction>
</comment>
<dbReference type="PROSITE" id="PS50109">
    <property type="entry name" value="HIS_KIN"/>
    <property type="match status" value="1"/>
</dbReference>
<evidence type="ECO:0000256" key="1">
    <source>
        <dbReference type="ARBA" id="ARBA00000085"/>
    </source>
</evidence>
<keyword evidence="3" id="KW-0597">Phosphoprotein</keyword>
<evidence type="ECO:0000259" key="11">
    <source>
        <dbReference type="PROSITE" id="PS50112"/>
    </source>
</evidence>
<dbReference type="InterPro" id="IPR005467">
    <property type="entry name" value="His_kinase_dom"/>
</dbReference>
<reference evidence="14" key="1">
    <citation type="submission" date="2022-06" db="EMBL/GenBank/DDBJ databases">
        <title>Gracilimonas sp. CAU 1638 isolated from sea sediment.</title>
        <authorList>
            <person name="Kim W."/>
        </authorList>
    </citation>
    <scope>NUCLEOTIDE SEQUENCE</scope>
    <source>
        <strain evidence="14">CAU 1638</strain>
    </source>
</reference>
<dbReference type="RefSeq" id="WP_255132616.1">
    <property type="nucleotide sequence ID" value="NZ_JANDBC010000001.1"/>
</dbReference>
<dbReference type="InterPro" id="IPR035965">
    <property type="entry name" value="PAS-like_dom_sf"/>
</dbReference>
<dbReference type="Gene3D" id="3.30.450.20">
    <property type="entry name" value="PAS domain"/>
    <property type="match status" value="1"/>
</dbReference>
<feature type="domain" description="Histidine kinase" evidence="10">
    <location>
        <begin position="428"/>
        <end position="620"/>
    </location>
</feature>
<dbReference type="InterPro" id="IPR000014">
    <property type="entry name" value="PAS"/>
</dbReference>
<keyword evidence="9" id="KW-0812">Transmembrane</keyword>
<sequence>MKNLIEKYRLVSSLLIGTVLSILVVLLWFGNQKIIHQSQKSKVKETAQLVTLQFKKAVQENINTLLNLKNRLEITSGGYFEYWKQDAGRIVSQDPSFLFIEWIDSSMVIQQVEPEQGNEEAIGLDISKLDYRRIDWLQTKNDSTVNFTHWLGLVQGPQAFLLDAPIYYGGEFHGTITAGMNFTSQFDLAMQGVDQYHVKVIDDKGTLFYQYGDDTKAKGYSDFVVENPIELSNTNSGSWNVHVYPNALFDAENRSLGAYLNLGLGLALSWLISVIFYFMQTAFIARKSSRQANDKIRALIESSPMAIYTIDTDGIVRDFWNKAAEDMLGWSQKEAIGTFLPHVGEELKEDFHRLMSINFKNGEIKNKEIVRYRKDGSPIHMRVSASHIVGNSSESKQMLIIAEDITTEAEYKEQLENSVHEKEVLLSEVHHRVKNNLAIIAGLIELQKEGLSDEKLKLILKETQNRIYSISGVHELLYNTDSFTDITFGEYAVKLIDRIRDMFDSADKNIVIEHQFDSRRLNINQAIPLGLLVNELITNSFKHAFNGRNNGRIFISLKENGDQIEVVYEDDGKGFDKDIFDESNTLGVTLIKTLIDQLTANYEIESDNGFKFSFSFEVKGKGAHSNL</sequence>
<evidence type="ECO:0000256" key="2">
    <source>
        <dbReference type="ARBA" id="ARBA00012438"/>
    </source>
</evidence>
<dbReference type="InterPro" id="IPR003594">
    <property type="entry name" value="HATPase_dom"/>
</dbReference>
<dbReference type="InterPro" id="IPR013767">
    <property type="entry name" value="PAS_fold"/>
</dbReference>
<dbReference type="PANTHER" id="PTHR41523">
    <property type="entry name" value="TWO-COMPONENT SYSTEM SENSOR PROTEIN"/>
    <property type="match status" value="1"/>
</dbReference>
<dbReference type="PROSITE" id="PS50112">
    <property type="entry name" value="PAS"/>
    <property type="match status" value="1"/>
</dbReference>
<organism evidence="14 15">
    <name type="scientific">Gracilimonas sediminicola</name>
    <dbReference type="NCBI Taxonomy" id="2952158"/>
    <lineage>
        <taxon>Bacteria</taxon>
        <taxon>Pseudomonadati</taxon>
        <taxon>Balneolota</taxon>
        <taxon>Balneolia</taxon>
        <taxon>Balneolales</taxon>
        <taxon>Balneolaceae</taxon>
        <taxon>Gracilimonas</taxon>
    </lineage>
</organism>
<gene>
    <name evidence="14" type="ORF">NM125_02715</name>
</gene>
<dbReference type="SMART" id="SM00387">
    <property type="entry name" value="HATPase_c"/>
    <property type="match status" value="1"/>
</dbReference>
<keyword evidence="9" id="KW-0472">Membrane</keyword>
<keyword evidence="5" id="KW-0547">Nucleotide-binding</keyword>
<dbReference type="Pfam" id="PF02518">
    <property type="entry name" value="HATPase_c"/>
    <property type="match status" value="1"/>
</dbReference>
<dbReference type="Pfam" id="PF07568">
    <property type="entry name" value="HisKA_2"/>
    <property type="match status" value="1"/>
</dbReference>
<evidence type="ECO:0000256" key="4">
    <source>
        <dbReference type="ARBA" id="ARBA00022679"/>
    </source>
</evidence>
<dbReference type="PROSITE" id="PS50839">
    <property type="entry name" value="CHASE"/>
    <property type="match status" value="1"/>
</dbReference>
<dbReference type="InterPro" id="IPR006189">
    <property type="entry name" value="CHASE_dom"/>
</dbReference>
<keyword evidence="8" id="KW-0843">Virulence</keyword>
<dbReference type="SMART" id="SM00091">
    <property type="entry name" value="PAS"/>
    <property type="match status" value="1"/>
</dbReference>
<dbReference type="Gene3D" id="3.30.565.10">
    <property type="entry name" value="Histidine kinase-like ATPase, C-terminal domain"/>
    <property type="match status" value="1"/>
</dbReference>